<dbReference type="InterPro" id="IPR013968">
    <property type="entry name" value="PKS_KR"/>
</dbReference>
<dbReference type="GO" id="GO:0032259">
    <property type="term" value="P:methylation"/>
    <property type="evidence" value="ECO:0007669"/>
    <property type="project" value="UniProtKB-KW"/>
</dbReference>
<keyword evidence="5" id="KW-0521">NADP</keyword>
<dbReference type="Pfam" id="PF13602">
    <property type="entry name" value="ADH_zinc_N_2"/>
    <property type="match status" value="1"/>
</dbReference>
<dbReference type="InterPro" id="IPR057326">
    <property type="entry name" value="KR_dom"/>
</dbReference>
<comment type="similarity">
    <text evidence="8">In the C-terminal section; belongs to the NRP synthetase family.</text>
</comment>
<dbReference type="InterPro" id="IPR036736">
    <property type="entry name" value="ACP-like_sf"/>
</dbReference>
<name>A0A1E3BI94_ASPCR</name>
<dbReference type="InterPro" id="IPR036291">
    <property type="entry name" value="NAD(P)-bd_dom_sf"/>
</dbReference>
<dbReference type="PROSITE" id="PS52019">
    <property type="entry name" value="PKS_MFAS_DH"/>
    <property type="match status" value="1"/>
</dbReference>
<dbReference type="PANTHER" id="PTHR43775:SF49">
    <property type="entry name" value="SYNTHASE, PUTATIVE (JCVI)-RELATED"/>
    <property type="match status" value="1"/>
</dbReference>
<dbReference type="Gene3D" id="3.40.366.10">
    <property type="entry name" value="Malonyl-Coenzyme A Acyl Carrier Protein, domain 2"/>
    <property type="match status" value="1"/>
</dbReference>
<dbReference type="Pfam" id="PF00698">
    <property type="entry name" value="Acyl_transf_1"/>
    <property type="match status" value="1"/>
</dbReference>
<keyword evidence="2" id="KW-0597">Phosphoprotein</keyword>
<dbReference type="InterPro" id="IPR020841">
    <property type="entry name" value="PKS_Beta-ketoAc_synthase_dom"/>
</dbReference>
<dbReference type="InterPro" id="IPR011032">
    <property type="entry name" value="GroES-like_sf"/>
</dbReference>
<dbReference type="SUPFAM" id="SSF50129">
    <property type="entry name" value="GroES-like"/>
    <property type="match status" value="1"/>
</dbReference>
<comment type="caution">
    <text evidence="12">The sequence shown here is derived from an EMBL/GenBank/DDBJ whole genome shotgun (WGS) entry which is preliminary data.</text>
</comment>
<evidence type="ECO:0000256" key="2">
    <source>
        <dbReference type="ARBA" id="ARBA00022553"/>
    </source>
</evidence>
<keyword evidence="4" id="KW-0808">Transferase</keyword>
<dbReference type="CDD" id="cd02440">
    <property type="entry name" value="AdoMet_MTases"/>
    <property type="match status" value="1"/>
</dbReference>
<dbReference type="SMART" id="SM00826">
    <property type="entry name" value="PKS_DH"/>
    <property type="match status" value="1"/>
</dbReference>
<dbReference type="InterPro" id="IPR020807">
    <property type="entry name" value="PKS_DH"/>
</dbReference>
<dbReference type="GO" id="GO:0031177">
    <property type="term" value="F:phosphopantetheine binding"/>
    <property type="evidence" value="ECO:0007669"/>
    <property type="project" value="InterPro"/>
</dbReference>
<dbReference type="SMR" id="A0A1E3BI94"/>
<keyword evidence="1" id="KW-0596">Phosphopantetheine</keyword>
<dbReference type="SUPFAM" id="SSF53335">
    <property type="entry name" value="S-adenosyl-L-methionine-dependent methyltransferases"/>
    <property type="match status" value="1"/>
</dbReference>
<proteinExistence type="inferred from homology"/>
<dbReference type="InterPro" id="IPR001227">
    <property type="entry name" value="Ac_transferase_dom_sf"/>
</dbReference>
<dbReference type="Gene3D" id="3.90.180.10">
    <property type="entry name" value="Medium-chain alcohol dehydrogenases, catalytic domain"/>
    <property type="match status" value="1"/>
</dbReference>
<dbReference type="SMART" id="SM00822">
    <property type="entry name" value="PKS_KR"/>
    <property type="match status" value="1"/>
</dbReference>
<dbReference type="InterPro" id="IPR016035">
    <property type="entry name" value="Acyl_Trfase/lysoPLipase"/>
</dbReference>
<accession>A0A1E3BI94</accession>
<dbReference type="InterPro" id="IPR020843">
    <property type="entry name" value="ER"/>
</dbReference>
<feature type="active site" description="Proton donor; for dehydratase activity" evidence="9">
    <location>
        <position position="1133"/>
    </location>
</feature>
<dbReference type="SUPFAM" id="SSF51735">
    <property type="entry name" value="NAD(P)-binding Rossmann-fold domains"/>
    <property type="match status" value="3"/>
</dbReference>
<keyword evidence="7" id="KW-0012">Acyltransferase</keyword>
<dbReference type="NCBIfam" id="TIGR01746">
    <property type="entry name" value="Thioester-redct"/>
    <property type="match status" value="1"/>
</dbReference>
<dbReference type="SUPFAM" id="SSF52151">
    <property type="entry name" value="FabD/lysophospholipase-like"/>
    <property type="match status" value="1"/>
</dbReference>
<reference evidence="12 13" key="1">
    <citation type="journal article" date="2016" name="BMC Genomics">
        <title>Comparative genomic and transcriptomic analyses of the Fuzhuan brick tea-fermentation fungus Aspergillus cristatus.</title>
        <authorList>
            <person name="Ge Y."/>
            <person name="Wang Y."/>
            <person name="Liu Y."/>
            <person name="Tan Y."/>
            <person name="Ren X."/>
            <person name="Zhang X."/>
            <person name="Hyde K.D."/>
            <person name="Liu Y."/>
            <person name="Liu Z."/>
        </authorList>
    </citation>
    <scope>NUCLEOTIDE SEQUENCE [LARGE SCALE GENOMIC DNA]</scope>
    <source>
        <strain evidence="12 13">GZAAS20.1005</strain>
    </source>
</reference>
<dbReference type="SUPFAM" id="SSF53901">
    <property type="entry name" value="Thiolase-like"/>
    <property type="match status" value="1"/>
</dbReference>
<protein>
    <recommendedName>
        <fullName evidence="14">Carrier domain-containing protein</fullName>
    </recommendedName>
</protein>
<organism evidence="12 13">
    <name type="scientific">Aspergillus cristatus</name>
    <name type="common">Chinese Fuzhuan brick tea-fermentation fungus</name>
    <name type="synonym">Eurotium cristatum</name>
    <dbReference type="NCBI Taxonomy" id="573508"/>
    <lineage>
        <taxon>Eukaryota</taxon>
        <taxon>Fungi</taxon>
        <taxon>Dikarya</taxon>
        <taxon>Ascomycota</taxon>
        <taxon>Pezizomycotina</taxon>
        <taxon>Eurotiomycetes</taxon>
        <taxon>Eurotiomycetidae</taxon>
        <taxon>Eurotiales</taxon>
        <taxon>Aspergillaceae</taxon>
        <taxon>Aspergillus</taxon>
        <taxon>Aspergillus subgen. Aspergillus</taxon>
    </lineage>
</organism>
<dbReference type="SMART" id="SM00825">
    <property type="entry name" value="PKS_KS"/>
    <property type="match status" value="1"/>
</dbReference>
<dbReference type="GO" id="GO:0008168">
    <property type="term" value="F:methyltransferase activity"/>
    <property type="evidence" value="ECO:0007669"/>
    <property type="project" value="UniProtKB-KW"/>
</dbReference>
<evidence type="ECO:0008006" key="14">
    <source>
        <dbReference type="Google" id="ProtNLM"/>
    </source>
</evidence>
<dbReference type="InterPro" id="IPR014030">
    <property type="entry name" value="Ketoacyl_synth_N"/>
</dbReference>
<dbReference type="SMART" id="SM00829">
    <property type="entry name" value="PKS_ER"/>
    <property type="match status" value="1"/>
</dbReference>
<dbReference type="PROSITE" id="PS52004">
    <property type="entry name" value="KS3_2"/>
    <property type="match status" value="1"/>
</dbReference>
<evidence type="ECO:0000256" key="8">
    <source>
        <dbReference type="ARBA" id="ARBA00029443"/>
    </source>
</evidence>
<dbReference type="FunFam" id="3.40.50.720:FF:000209">
    <property type="entry name" value="Polyketide synthase Pks12"/>
    <property type="match status" value="1"/>
</dbReference>
<dbReference type="GO" id="GO:0016491">
    <property type="term" value="F:oxidoreductase activity"/>
    <property type="evidence" value="ECO:0007669"/>
    <property type="project" value="InterPro"/>
</dbReference>
<dbReference type="InterPro" id="IPR013154">
    <property type="entry name" value="ADH-like_N"/>
</dbReference>
<evidence type="ECO:0000313" key="13">
    <source>
        <dbReference type="Proteomes" id="UP000094569"/>
    </source>
</evidence>
<dbReference type="InterPro" id="IPR029063">
    <property type="entry name" value="SAM-dependent_MTases_sf"/>
</dbReference>
<feature type="region of interest" description="C-terminal hotdog fold" evidence="9">
    <location>
        <begin position="1072"/>
        <end position="1216"/>
    </location>
</feature>
<evidence type="ECO:0000313" key="12">
    <source>
        <dbReference type="EMBL" id="ODM20669.1"/>
    </source>
</evidence>
<feature type="active site" description="Proton acceptor; for dehydratase activity" evidence="9">
    <location>
        <position position="966"/>
    </location>
</feature>
<dbReference type="STRING" id="573508.A0A1E3BI94"/>
<dbReference type="InterPro" id="IPR016039">
    <property type="entry name" value="Thiolase-like"/>
</dbReference>
<dbReference type="InterPro" id="IPR016036">
    <property type="entry name" value="Malonyl_transacylase_ACP-bd"/>
</dbReference>
<evidence type="ECO:0000256" key="4">
    <source>
        <dbReference type="ARBA" id="ARBA00022679"/>
    </source>
</evidence>
<keyword evidence="3" id="KW-0489">Methyltransferase</keyword>
<dbReference type="SUPFAM" id="SSF47336">
    <property type="entry name" value="ACP-like"/>
    <property type="match status" value="1"/>
</dbReference>
<dbReference type="Pfam" id="PF02801">
    <property type="entry name" value="Ketoacyl-synt_C"/>
    <property type="match status" value="1"/>
</dbReference>
<dbReference type="OrthoDB" id="329835at2759"/>
<keyword evidence="6" id="KW-0511">Multifunctional enzyme</keyword>
<dbReference type="InterPro" id="IPR013120">
    <property type="entry name" value="FAR_NAD-bd"/>
</dbReference>
<evidence type="ECO:0000256" key="6">
    <source>
        <dbReference type="ARBA" id="ARBA00023268"/>
    </source>
</evidence>
<dbReference type="InterPro" id="IPR014043">
    <property type="entry name" value="Acyl_transferase_dom"/>
</dbReference>
<dbReference type="InterPro" id="IPR010080">
    <property type="entry name" value="Thioester_reductase-like_dom"/>
</dbReference>
<dbReference type="CDD" id="cd00833">
    <property type="entry name" value="PKS"/>
    <property type="match status" value="1"/>
</dbReference>
<dbReference type="InterPro" id="IPR049551">
    <property type="entry name" value="PKS_DH_C"/>
</dbReference>
<dbReference type="Pfam" id="PF14765">
    <property type="entry name" value="PS-DH"/>
    <property type="match status" value="1"/>
</dbReference>
<sequence length="2901" mass="319956">MAGIVENALTCGVPLSGKSAEILENALHTPTTSTGTDITRSPQDFDDIEDTRVPFPVAIVGMAMRLPGGVSCEKEFWDFLVNKRDGLCKVPDTRYNIDAFHDDSGSRAGAIRTQHGYFLEQDIAQFDTGFFGISKAEAAKLDPQQRLLLEIIWECMENGKQTGWRGRNIGCYVGVFGEDWLDLKTKDTQDNDRYRVVGAGDYAISNRISYEYDLGGPSITFRTGCSSSLVGLHEACQGLYSGECSSALVAGTNLIFTPTMTTSMSDNMVISKSGICRTFDAAADGYGRGEAVNAIFIKPLDKALRDGDPVRAIIRSSAVNCDGKTPSITTPGSAAQERLIRRAYRKAGIDNVSQTAFFECHGTGTSVGDTSETSVVANIFGEEGIYIGAVKPNVGHSEGASGITSVIKSVLALENLTIPPNIHFQSPNPNIPFEKAKLQLPVEATAWPKDRSQRISINSFGIGGTNAHVILDSACPDDACRDVDDQPGPHLLVLSAKSKQSLDGQIANLQKYLDTAKSSLGDIAYTLGLRREHMPHRAFALAEEDGKVSSFEKTRFSKAPIVFVFTGQGAQWPGMGRELIKKVGIFRENIQMMDRILQGVAGGPSWSIEDELSKCDDYSRVAEAEFAQPLCTAVQIALVNLLQHWGITPDAVVGHSSGEIAAAYASGALSAEVAILVAYFRGQAMKTFSSERHGGMAAVGLGSEKARPFLKPGVVIACDNSPESVTLSGDSDTLSEVLDGIHAHDQEIFCRQLAVNVAYHSHHMVEAGEAYEKMVYPHCVHKLSMVPMYSTVSGTIISDPSILNARYWRKNLQSPVLFNTAIQRIIGDDDQSKLFLEIGPHSTLSGPIRQSFTKVDTKEHRYLPTIIRGKEPWRSLLVTAGNLYTHSTPINLPSLITQGKVLTELPPYTWQHDERLWDEPRLVRDWRLRRYPHHELLGSRTLESSELEPAWRNVFNIEDALWVMDHKIGTDIVFPAAGYVAIAGEAVRQVAKSTDYSLRNVFIRNALILEGSGPAEIVTSLRPVKIADNVDSPWFDFTISAYQNGKWKKHCVGQVRSGADQEHDVPLSQIYSRRIESDKWYRALKKRGLDYGSHFRGLEQITASPSTFQASAVLHGDETPHSSYYALHPTLIDESLQLLSVAATQGISRRMTRMCIPTAIESLYISEGRGKMDLNVSCEVTSGTMCGKSTLLSSNQVVLSMERGVFFSVQDPESNDPNALLASNLYWTRHIDFVPFEEQLSRLPEPLFRAQTVARATSVYLVEAYRRTMYSTPASDHLKKYHAWIRDQYSMIKEKSADLVPEMKETDVSRLGLCSPYADALRREMREMHPRVYHTHQLAERLCSAIHDILEGRISPLETLMQDDLLKHFFEGMASHSPCDGFLRLLGQSNPILRVLEIGAGVGGLTSIALKSLTLSNNSRLYSKYTFTDISGGFLADAQDKFREYDAIEYATLDITRDPEGQGYVPESYDLIIAGNVLHATPRISDTLQNVRKLLAPGGRLLMQELTGRIPISGFLMGVLPGWWLGEDDGRRDSPALSVERWHEELANTNFTGVDAVQYDHDEYYAITATLLSTAKVSVINAKERQIGLLYLSEISEWGRELESALSLTGYTVKWYTLHDTLPPGSDIISLIDLEGPFFNSLLPEEFRLFQSYLPKLAGIHLLWITRTLQTGCEDPRFSLVLGMARTIRNELGHKFATLEVDQFDATAVDSAIKVFEKLKAQSNLPWLDSDYEYAHKDGNVLLPRLEWSSLDHQLAAVPHSSTPRSLDIGFNGILDSLRWAMSTPSPSELKEDEVELDIKYVGLNFRDMMIAMGFLGDTSELGFEGSGIVRRVGSSVEHIRVGDRVAVIYLGLLSTEKVVPAASCHPVSEKMSLEDAAAISCIYTTAIYCLITIGNIRKGQSVLIHSACGGVGLAAIQVCRMIGAEIYATVGTSEKVTYLTDIVKIPVDRIFDSRSTSFLQGVLKKTNGRGVDLVLNSLSGELLHASWKCVAKFGKMVEIGKRDFMGHGKLDMDGFLDNRSFIGVDLSVLMHEDHEALGGLVEEFTEYFRQGKLTPIRPVTVFDAGDVVKAFRHMQTGQHIGKIVVRMPEDPNTLPISKIHDTTPLFRPDASYLLVGGLGGLGRAVSTWMVEKGARNFIFLSRSGGKSLEAQAFIDDLESHNMVSATVIAGDVSNIEDIRRALLAAKRPIAGVLQMSMVLKDQMLSKMTYEDWVAAITPKVQGTWNLHFELRNVPLDFFVLFSSVTGTMGFASQANYAAANTFLDSFVKYRHSQGLPASVIDLGFVGDIGYAAEQSPQTLNIVNTMDIQVIEEKDLLQALEISVFAQSPQPSSQLVVGLGTKGNVKELPWLQEGRFSRWQNSSVTNKAAKANQSHELKSLLDEVEKNPRLLDEQSTHDKITIELGKVVAAHLAYAEDLSKEELSNIAIDSLMSIEIRSWFRRNAGIDISLVEISNAGTVGGLTDVAMKMLRNKYFDEGELPSGMSASSPVEPDEMAICLEDMKLGSDLRALPGTIPDWCSESEGRVFLTGATGFVGAFFLLGLLALPQVKSVACLVRTTDPVSGRLRIEKTFTRYGLPLGALDKITVVPGNIAHPNLGMLKEEFDHHAWSSSVVFHLGAYVNYTLPYSAHRDANIVGLLNMLEFVNTGRLKPFNYFSSIGACGASAHLTGTTIPEDERTTLDPKYFEQHVGYTRSKLAAESIVWNAIANGFAITIYRPGIVMGHSSTGVDKPEDLFNRLMYNCIRLGAYPAPPHQRNHFVPVDYICAAVLRISQSSENQGHAFNVVHPDQDQTITWMDTFKILSEYGSTPLQCVTAAEWLQMFTERGKHSMKGATPLLKERLAENEIWWGDSSGMAVYETTNLRRALADSPDILDIKPMPELLKTYYGRWEAGASDTDVTV</sequence>
<dbReference type="InterPro" id="IPR049552">
    <property type="entry name" value="PKS_DH_N"/>
</dbReference>
<dbReference type="Gene3D" id="3.40.47.10">
    <property type="match status" value="1"/>
</dbReference>
<evidence type="ECO:0000256" key="7">
    <source>
        <dbReference type="ARBA" id="ARBA00023315"/>
    </source>
</evidence>
<dbReference type="Pfam" id="PF08240">
    <property type="entry name" value="ADH_N"/>
    <property type="match status" value="1"/>
</dbReference>
<dbReference type="GO" id="GO:0004312">
    <property type="term" value="F:fatty acid synthase activity"/>
    <property type="evidence" value="ECO:0007669"/>
    <property type="project" value="TreeGrafter"/>
</dbReference>
<feature type="region of interest" description="N-terminal hotdog fold" evidence="9">
    <location>
        <begin position="934"/>
        <end position="1062"/>
    </location>
</feature>
<dbReference type="InterPro" id="IPR032821">
    <property type="entry name" value="PKS_assoc"/>
</dbReference>
<dbReference type="Gene3D" id="3.40.50.720">
    <property type="entry name" value="NAD(P)-binding Rossmann-like Domain"/>
    <property type="match status" value="3"/>
</dbReference>
<dbReference type="Gene3D" id="3.30.70.3290">
    <property type="match status" value="1"/>
</dbReference>
<dbReference type="GO" id="GO:1901336">
    <property type="term" value="P:lactone biosynthetic process"/>
    <property type="evidence" value="ECO:0007669"/>
    <property type="project" value="UniProtKB-ARBA"/>
</dbReference>
<dbReference type="InterPro" id="IPR013217">
    <property type="entry name" value="Methyltransf_12"/>
</dbReference>
<evidence type="ECO:0000256" key="5">
    <source>
        <dbReference type="ARBA" id="ARBA00022857"/>
    </source>
</evidence>
<evidence type="ECO:0000259" key="11">
    <source>
        <dbReference type="PROSITE" id="PS52019"/>
    </source>
</evidence>
<dbReference type="InterPro" id="IPR020806">
    <property type="entry name" value="PKS_PP-bd"/>
</dbReference>
<feature type="domain" description="PKS/mFAS DH" evidence="11">
    <location>
        <begin position="934"/>
        <end position="1216"/>
    </location>
</feature>
<dbReference type="Pfam" id="PF16197">
    <property type="entry name" value="KAsynt_C_assoc"/>
    <property type="match status" value="1"/>
</dbReference>
<dbReference type="PANTHER" id="PTHR43775">
    <property type="entry name" value="FATTY ACID SYNTHASE"/>
    <property type="match status" value="1"/>
</dbReference>
<dbReference type="SUPFAM" id="SSF55048">
    <property type="entry name" value="Probable ACP-binding domain of malonyl-CoA ACP transacylase"/>
    <property type="match status" value="1"/>
</dbReference>
<dbReference type="InterPro" id="IPR042104">
    <property type="entry name" value="PKS_dehydratase_sf"/>
</dbReference>
<dbReference type="GO" id="GO:0006633">
    <property type="term" value="P:fatty acid biosynthetic process"/>
    <property type="evidence" value="ECO:0007669"/>
    <property type="project" value="TreeGrafter"/>
</dbReference>
<dbReference type="VEuPathDB" id="FungiDB:SI65_03722"/>
<dbReference type="Pfam" id="PF07993">
    <property type="entry name" value="NAD_binding_4"/>
    <property type="match status" value="1"/>
</dbReference>
<keyword evidence="13" id="KW-1185">Reference proteome</keyword>
<feature type="domain" description="Ketosynthase family 3 (KS3)" evidence="10">
    <location>
        <begin position="54"/>
        <end position="473"/>
    </location>
</feature>
<dbReference type="CDD" id="cd05195">
    <property type="entry name" value="enoyl_red"/>
    <property type="match status" value="1"/>
</dbReference>
<evidence type="ECO:0000256" key="9">
    <source>
        <dbReference type="PROSITE-ProRule" id="PRU01363"/>
    </source>
</evidence>
<dbReference type="GO" id="GO:0044550">
    <property type="term" value="P:secondary metabolite biosynthetic process"/>
    <property type="evidence" value="ECO:0007669"/>
    <property type="project" value="TreeGrafter"/>
</dbReference>
<dbReference type="Pfam" id="PF00109">
    <property type="entry name" value="ketoacyl-synt"/>
    <property type="match status" value="1"/>
</dbReference>
<dbReference type="InterPro" id="IPR050091">
    <property type="entry name" value="PKS_NRPS_Biosynth_Enz"/>
</dbReference>
<dbReference type="SMART" id="SM00823">
    <property type="entry name" value="PKS_PP"/>
    <property type="match status" value="1"/>
</dbReference>
<dbReference type="Proteomes" id="UP000094569">
    <property type="component" value="Unassembled WGS sequence"/>
</dbReference>
<dbReference type="SMART" id="SM00827">
    <property type="entry name" value="PKS_AT"/>
    <property type="match status" value="1"/>
</dbReference>
<dbReference type="Pfam" id="PF08242">
    <property type="entry name" value="Methyltransf_12"/>
    <property type="match status" value="1"/>
</dbReference>
<dbReference type="EMBL" id="JXNT01000003">
    <property type="protein sequence ID" value="ODM20669.1"/>
    <property type="molecule type" value="Genomic_DNA"/>
</dbReference>
<dbReference type="InterPro" id="IPR049900">
    <property type="entry name" value="PKS_mFAS_DH"/>
</dbReference>
<dbReference type="Gene3D" id="3.10.129.110">
    <property type="entry name" value="Polyketide synthase dehydratase"/>
    <property type="match status" value="1"/>
</dbReference>
<dbReference type="Gene3D" id="3.40.50.150">
    <property type="entry name" value="Vaccinia Virus protein VP39"/>
    <property type="match status" value="1"/>
</dbReference>
<gene>
    <name evidence="12" type="ORF">SI65_03722</name>
</gene>
<dbReference type="Pfam" id="PF08659">
    <property type="entry name" value="KR"/>
    <property type="match status" value="1"/>
</dbReference>
<evidence type="ECO:0000256" key="1">
    <source>
        <dbReference type="ARBA" id="ARBA00022450"/>
    </source>
</evidence>
<evidence type="ECO:0000259" key="10">
    <source>
        <dbReference type="PROSITE" id="PS52004"/>
    </source>
</evidence>
<evidence type="ECO:0000256" key="3">
    <source>
        <dbReference type="ARBA" id="ARBA00022603"/>
    </source>
</evidence>
<dbReference type="InterPro" id="IPR014031">
    <property type="entry name" value="Ketoacyl_synth_C"/>
</dbReference>
<dbReference type="Pfam" id="PF21089">
    <property type="entry name" value="PKS_DH_N"/>
    <property type="match status" value="1"/>
</dbReference>